<feature type="transmembrane region" description="Helical" evidence="1">
    <location>
        <begin position="86"/>
        <end position="105"/>
    </location>
</feature>
<organism evidence="2 3">
    <name type="scientific">Priestia flexa</name>
    <dbReference type="NCBI Taxonomy" id="86664"/>
    <lineage>
        <taxon>Bacteria</taxon>
        <taxon>Bacillati</taxon>
        <taxon>Bacillota</taxon>
        <taxon>Bacilli</taxon>
        <taxon>Bacillales</taxon>
        <taxon>Bacillaceae</taxon>
        <taxon>Priestia</taxon>
    </lineage>
</organism>
<accession>A0A8I1SNU4</accession>
<feature type="transmembrane region" description="Helical" evidence="1">
    <location>
        <begin position="186"/>
        <end position="208"/>
    </location>
</feature>
<dbReference type="RefSeq" id="WP_206782843.1">
    <property type="nucleotide sequence ID" value="NZ_CP060274.1"/>
</dbReference>
<feature type="transmembrane region" description="Helical" evidence="1">
    <location>
        <begin position="214"/>
        <end position="232"/>
    </location>
</feature>
<dbReference type="InterPro" id="IPR025450">
    <property type="entry name" value="YndJ-like"/>
</dbReference>
<dbReference type="Proteomes" id="UP000664578">
    <property type="component" value="Unassembled WGS sequence"/>
</dbReference>
<feature type="transmembrane region" description="Helical" evidence="1">
    <location>
        <begin position="7"/>
        <end position="25"/>
    </location>
</feature>
<dbReference type="Pfam" id="PF14158">
    <property type="entry name" value="YndJ"/>
    <property type="match status" value="1"/>
</dbReference>
<feature type="transmembrane region" description="Helical" evidence="1">
    <location>
        <begin position="244"/>
        <end position="267"/>
    </location>
</feature>
<protein>
    <submittedName>
        <fullName evidence="2">YndJ family protein</fullName>
    </submittedName>
</protein>
<feature type="transmembrane region" description="Helical" evidence="1">
    <location>
        <begin position="112"/>
        <end position="135"/>
    </location>
</feature>
<sequence>MRKCTSIQALIGFIMWLSFFLAIEVNQIERLLLFAMLVIVPLILNVIETRNRNGDMFKTYIFSVYLYPIAALLACLSFFFSTGITAGLLSLGWLIWTAMVFLYGASRLLARGLYLIEEVSIDIGLMYLLLGGAWFSTFRFGIDVMSFGPTITLLTAIHFHFSALITPIFMGFFGRLLRQRGEKLPVMYHIAAIGIMVSSMGIAVGITFSRLIEFVFVVVFVICLWIYAYFTVVRIRTLTKSTIAYVFLVLSSGTLLLTMLLAGYYGLSRVLHVELISIPNMVSLHGIGNAFGFVFLGVIGWSFIRPSMVFNPYAMPTSNLFGRWKIGADFFQQYESKDRKHNHYEGLVDNLGEFQQRGFDAQSVHPTVRHFYEQTLEYELHSKTYWHKGLGFLSRIYKQFSSSIEQINLPLNHETEELVVDSRIVGISSKQDGRQKVRAWIRTSRETNKAVFVAAYSSHEYQEKKYLNIALPLPSGQMTGVLRFENPQDKQRERGFILTSLKQSGDKGDEGIYYVTKWFTIRLPINEHFTVWPETGLHQIKASHKMWIFGIPFLSIDYTIKKREGLA</sequence>
<comment type="caution">
    <text evidence="2">The sequence shown here is derived from an EMBL/GenBank/DDBJ whole genome shotgun (WGS) entry which is preliminary data.</text>
</comment>
<feature type="transmembrane region" description="Helical" evidence="1">
    <location>
        <begin position="147"/>
        <end position="174"/>
    </location>
</feature>
<feature type="transmembrane region" description="Helical" evidence="1">
    <location>
        <begin position="287"/>
        <end position="304"/>
    </location>
</feature>
<dbReference type="EMBL" id="JAEMWV010000007">
    <property type="protein sequence ID" value="MBN8252799.1"/>
    <property type="molecule type" value="Genomic_DNA"/>
</dbReference>
<feature type="transmembrane region" description="Helical" evidence="1">
    <location>
        <begin position="59"/>
        <end position="80"/>
    </location>
</feature>
<evidence type="ECO:0000256" key="1">
    <source>
        <dbReference type="SAM" id="Phobius"/>
    </source>
</evidence>
<feature type="transmembrane region" description="Helical" evidence="1">
    <location>
        <begin position="31"/>
        <end position="47"/>
    </location>
</feature>
<reference evidence="2" key="1">
    <citation type="submission" date="2020-12" db="EMBL/GenBank/DDBJ databases">
        <title>PHA producing bacteria isolated from mangrove.</title>
        <authorList>
            <person name="Zheng W."/>
            <person name="Yu S."/>
            <person name="Huang Y."/>
        </authorList>
    </citation>
    <scope>NUCLEOTIDE SEQUENCE</scope>
    <source>
        <strain evidence="2">GN22-4</strain>
    </source>
</reference>
<proteinExistence type="predicted"/>
<gene>
    <name evidence="2" type="ORF">JF537_14555</name>
</gene>
<keyword evidence="1" id="KW-0812">Transmembrane</keyword>
<evidence type="ECO:0000313" key="2">
    <source>
        <dbReference type="EMBL" id="MBN8252799.1"/>
    </source>
</evidence>
<dbReference type="GeneID" id="93680803"/>
<keyword evidence="1" id="KW-0472">Membrane</keyword>
<name>A0A8I1SNU4_9BACI</name>
<keyword evidence="1" id="KW-1133">Transmembrane helix</keyword>
<evidence type="ECO:0000313" key="3">
    <source>
        <dbReference type="Proteomes" id="UP000664578"/>
    </source>
</evidence>
<dbReference type="AlphaFoldDB" id="A0A8I1SNU4"/>